<organism evidence="2 3">
    <name type="scientific">Methylotuvimicrobium buryatense</name>
    <name type="common">Methylomicrobium buryatense</name>
    <dbReference type="NCBI Taxonomy" id="95641"/>
    <lineage>
        <taxon>Bacteria</taxon>
        <taxon>Pseudomonadati</taxon>
        <taxon>Pseudomonadota</taxon>
        <taxon>Gammaproteobacteria</taxon>
        <taxon>Methylococcales</taxon>
        <taxon>Methylococcaceae</taxon>
        <taxon>Methylotuvimicrobium</taxon>
    </lineage>
</organism>
<feature type="domain" description="Transposase IS4-like" evidence="1">
    <location>
        <begin position="2"/>
        <end position="192"/>
    </location>
</feature>
<dbReference type="EMBL" id="CP035467">
    <property type="protein sequence ID" value="QCW82648.1"/>
    <property type="molecule type" value="Genomic_DNA"/>
</dbReference>
<evidence type="ECO:0000259" key="1">
    <source>
        <dbReference type="Pfam" id="PF01609"/>
    </source>
</evidence>
<proteinExistence type="predicted"/>
<dbReference type="GO" id="GO:0003677">
    <property type="term" value="F:DNA binding"/>
    <property type="evidence" value="ECO:0007669"/>
    <property type="project" value="InterPro"/>
</dbReference>
<dbReference type="Pfam" id="PF01609">
    <property type="entry name" value="DDE_Tnp_1"/>
    <property type="match status" value="1"/>
</dbReference>
<dbReference type="InterPro" id="IPR002559">
    <property type="entry name" value="Transposase_11"/>
</dbReference>
<sequence>MAKTMIHRALRTGIEGDYLLADAGFGSKAMIRLSQEASLVAVLRMKKSKLKYRLREYRGEAVINRDLDVQALYRHVVRKHWQPIVGQPYQAKVVDVEINLAEQDKQPEQWAPVRLLFVRGTARTDKTQAGKKDWAVFLCTDTALTATQILELYAMRWAIEVYFKEAKQQLGFLKEQSTHYAAYVASIHLTAIRFCLLVIAKQMHGVASVAGMRQQLRANSTDIHYAAKLW</sequence>
<dbReference type="InterPro" id="IPR012337">
    <property type="entry name" value="RNaseH-like_sf"/>
</dbReference>
<dbReference type="SUPFAM" id="SSF53098">
    <property type="entry name" value="Ribonuclease H-like"/>
    <property type="match status" value="1"/>
</dbReference>
<evidence type="ECO:0000313" key="2">
    <source>
        <dbReference type="EMBL" id="QCW82648.1"/>
    </source>
</evidence>
<dbReference type="KEGG" id="mbur:EQU24_10675"/>
<evidence type="ECO:0000313" key="3">
    <source>
        <dbReference type="Proteomes" id="UP000305881"/>
    </source>
</evidence>
<dbReference type="OrthoDB" id="6395222at2"/>
<dbReference type="Proteomes" id="UP000305881">
    <property type="component" value="Chromosome"/>
</dbReference>
<dbReference type="STRING" id="675511.GCA_000341735_00902"/>
<protein>
    <recommendedName>
        <fullName evidence="1">Transposase IS4-like domain-containing protein</fullName>
    </recommendedName>
</protein>
<dbReference type="Gene3D" id="3.90.350.10">
    <property type="entry name" value="Transposase Inhibitor Protein From Tn5, Chain A, domain 1"/>
    <property type="match status" value="1"/>
</dbReference>
<gene>
    <name evidence="2" type="ORF">EQU24_10675</name>
</gene>
<dbReference type="AlphaFoldDB" id="A0A4P9UMZ1"/>
<name>A0A4P9UMZ1_METBY</name>
<dbReference type="GO" id="GO:0006313">
    <property type="term" value="P:DNA transposition"/>
    <property type="evidence" value="ECO:0007669"/>
    <property type="project" value="InterPro"/>
</dbReference>
<dbReference type="GO" id="GO:0004803">
    <property type="term" value="F:transposase activity"/>
    <property type="evidence" value="ECO:0007669"/>
    <property type="project" value="InterPro"/>
</dbReference>
<reference evidence="3" key="1">
    <citation type="journal article" date="2019" name="J. Bacteriol.">
        <title>A Mutagenic Screen Identifies a TonB-Dependent Receptor Required for the Lanthanide Metal Switch in the Type I Methanotroph 'Methylotuvimicrobium buryatense' 5GB1C.</title>
        <authorList>
            <person name="Groom J.D."/>
            <person name="Ford S.M."/>
            <person name="Pesesky M.W."/>
            <person name="Lidstrom M.E."/>
        </authorList>
    </citation>
    <scope>NUCLEOTIDE SEQUENCE [LARGE SCALE GENOMIC DNA]</scope>
    <source>
        <strain evidence="3">5GB1C</strain>
    </source>
</reference>
<accession>A0A4P9UMZ1</accession>
<keyword evidence="3" id="KW-1185">Reference proteome</keyword>